<evidence type="ECO:0000313" key="2">
    <source>
        <dbReference type="Proteomes" id="UP001054252"/>
    </source>
</evidence>
<gene>
    <name evidence="1" type="ORF">SLEP1_g20096</name>
</gene>
<accession>A0AAV5JC83</accession>
<evidence type="ECO:0000313" key="1">
    <source>
        <dbReference type="EMBL" id="GKV08475.1"/>
    </source>
</evidence>
<dbReference type="Proteomes" id="UP001054252">
    <property type="component" value="Unassembled WGS sequence"/>
</dbReference>
<sequence length="81" mass="9190">MKLGSSRISTKTDLELKELSEANLESESACSFLARGILLRQNFWNLHFSSATKATYFTITGSTTSQIELIWFTTSWESLYT</sequence>
<name>A0AAV5JC83_9ROSI</name>
<protein>
    <submittedName>
        <fullName evidence="1">Uncharacterized protein</fullName>
    </submittedName>
</protein>
<dbReference type="EMBL" id="BPVZ01000029">
    <property type="protein sequence ID" value="GKV08475.1"/>
    <property type="molecule type" value="Genomic_DNA"/>
</dbReference>
<proteinExistence type="predicted"/>
<organism evidence="1 2">
    <name type="scientific">Rubroshorea leprosula</name>
    <dbReference type="NCBI Taxonomy" id="152421"/>
    <lineage>
        <taxon>Eukaryota</taxon>
        <taxon>Viridiplantae</taxon>
        <taxon>Streptophyta</taxon>
        <taxon>Embryophyta</taxon>
        <taxon>Tracheophyta</taxon>
        <taxon>Spermatophyta</taxon>
        <taxon>Magnoliopsida</taxon>
        <taxon>eudicotyledons</taxon>
        <taxon>Gunneridae</taxon>
        <taxon>Pentapetalae</taxon>
        <taxon>rosids</taxon>
        <taxon>malvids</taxon>
        <taxon>Malvales</taxon>
        <taxon>Dipterocarpaceae</taxon>
        <taxon>Rubroshorea</taxon>
    </lineage>
</organism>
<dbReference type="AlphaFoldDB" id="A0AAV5JC83"/>
<keyword evidence="2" id="KW-1185">Reference proteome</keyword>
<reference evidence="1 2" key="1">
    <citation type="journal article" date="2021" name="Commun. Biol.">
        <title>The genome of Shorea leprosula (Dipterocarpaceae) highlights the ecological relevance of drought in aseasonal tropical rainforests.</title>
        <authorList>
            <person name="Ng K.K.S."/>
            <person name="Kobayashi M.J."/>
            <person name="Fawcett J.A."/>
            <person name="Hatakeyama M."/>
            <person name="Paape T."/>
            <person name="Ng C.H."/>
            <person name="Ang C.C."/>
            <person name="Tnah L.H."/>
            <person name="Lee C.T."/>
            <person name="Nishiyama T."/>
            <person name="Sese J."/>
            <person name="O'Brien M.J."/>
            <person name="Copetti D."/>
            <person name="Mohd Noor M.I."/>
            <person name="Ong R.C."/>
            <person name="Putra M."/>
            <person name="Sireger I.Z."/>
            <person name="Indrioko S."/>
            <person name="Kosugi Y."/>
            <person name="Izuno A."/>
            <person name="Isagi Y."/>
            <person name="Lee S.L."/>
            <person name="Shimizu K.K."/>
        </authorList>
    </citation>
    <scope>NUCLEOTIDE SEQUENCE [LARGE SCALE GENOMIC DNA]</scope>
    <source>
        <strain evidence="1">214</strain>
    </source>
</reference>
<comment type="caution">
    <text evidence="1">The sequence shown here is derived from an EMBL/GenBank/DDBJ whole genome shotgun (WGS) entry which is preliminary data.</text>
</comment>